<keyword evidence="2" id="KW-1185">Reference proteome</keyword>
<reference evidence="1 2" key="2">
    <citation type="journal article" date="2022" name="Mol. Ecol. Resour.">
        <title>The genomes of chicory, endive, great burdock and yacon provide insights into Asteraceae paleo-polyploidization history and plant inulin production.</title>
        <authorList>
            <person name="Fan W."/>
            <person name="Wang S."/>
            <person name="Wang H."/>
            <person name="Wang A."/>
            <person name="Jiang F."/>
            <person name="Liu H."/>
            <person name="Zhao H."/>
            <person name="Xu D."/>
            <person name="Zhang Y."/>
        </authorList>
    </citation>
    <scope>NUCLEOTIDE SEQUENCE [LARGE SCALE GENOMIC DNA]</scope>
    <source>
        <strain evidence="2">cv. Niubang</strain>
    </source>
</reference>
<dbReference type="EMBL" id="CM042063">
    <property type="protein sequence ID" value="KAI3667609.1"/>
    <property type="molecule type" value="Genomic_DNA"/>
</dbReference>
<protein>
    <submittedName>
        <fullName evidence="1">Uncharacterized protein</fullName>
    </submittedName>
</protein>
<proteinExistence type="predicted"/>
<organism evidence="1 2">
    <name type="scientific">Arctium lappa</name>
    <name type="common">Greater burdock</name>
    <name type="synonym">Lappa major</name>
    <dbReference type="NCBI Taxonomy" id="4217"/>
    <lineage>
        <taxon>Eukaryota</taxon>
        <taxon>Viridiplantae</taxon>
        <taxon>Streptophyta</taxon>
        <taxon>Embryophyta</taxon>
        <taxon>Tracheophyta</taxon>
        <taxon>Spermatophyta</taxon>
        <taxon>Magnoliopsida</taxon>
        <taxon>eudicotyledons</taxon>
        <taxon>Gunneridae</taxon>
        <taxon>Pentapetalae</taxon>
        <taxon>asterids</taxon>
        <taxon>campanulids</taxon>
        <taxon>Asterales</taxon>
        <taxon>Asteraceae</taxon>
        <taxon>Carduoideae</taxon>
        <taxon>Cardueae</taxon>
        <taxon>Arctiinae</taxon>
        <taxon>Arctium</taxon>
    </lineage>
</organism>
<gene>
    <name evidence="1" type="ORF">L6452_42675</name>
</gene>
<reference evidence="2" key="1">
    <citation type="journal article" date="2022" name="Mol. Ecol. Resour.">
        <title>The genomes of chicory, endive, great burdock and yacon provide insights into Asteraceae palaeo-polyploidization history and plant inulin production.</title>
        <authorList>
            <person name="Fan W."/>
            <person name="Wang S."/>
            <person name="Wang H."/>
            <person name="Wang A."/>
            <person name="Jiang F."/>
            <person name="Liu H."/>
            <person name="Zhao H."/>
            <person name="Xu D."/>
            <person name="Zhang Y."/>
        </authorList>
    </citation>
    <scope>NUCLEOTIDE SEQUENCE [LARGE SCALE GENOMIC DNA]</scope>
    <source>
        <strain evidence="2">cv. Niubang</strain>
    </source>
</reference>
<comment type="caution">
    <text evidence="1">The sequence shown here is derived from an EMBL/GenBank/DDBJ whole genome shotgun (WGS) entry which is preliminary data.</text>
</comment>
<name>A0ACB8XIW5_ARCLA</name>
<dbReference type="Proteomes" id="UP001055879">
    <property type="component" value="Linkage Group LG17"/>
</dbReference>
<evidence type="ECO:0000313" key="2">
    <source>
        <dbReference type="Proteomes" id="UP001055879"/>
    </source>
</evidence>
<accession>A0ACB8XIW5</accession>
<sequence length="103" mass="11948">MIDRRLLQNGQEHALELIFTEDGSARINAQMYMSMDENSEEPEWFPSTVYQFVILFASQGRYLSRNLHQVIKNIISRNMDSVAAANIDPNSSQMLRFARFVEC</sequence>
<evidence type="ECO:0000313" key="1">
    <source>
        <dbReference type="EMBL" id="KAI3667609.1"/>
    </source>
</evidence>